<name>A0A368R0T9_SETIT</name>
<sequence length="103" mass="11196">MDTSCTAILPTQKHMVHLLWTQRMQLQTRPSFMLRMKLDAAARVVGSPARIFIATCVYYSAADVKPRGRPTAMHGNGMDCDGLCSSCVGTLHSAASPVLCGRQ</sequence>
<dbReference type="AlphaFoldDB" id="A0A368R0T9"/>
<gene>
    <name evidence="1" type="ORF">SETIT_5G025300v2</name>
</gene>
<dbReference type="EMBL" id="CM003532">
    <property type="protein sequence ID" value="RCV23668.1"/>
    <property type="molecule type" value="Genomic_DNA"/>
</dbReference>
<protein>
    <submittedName>
        <fullName evidence="1">Uncharacterized protein</fullName>
    </submittedName>
</protein>
<organism evidence="1">
    <name type="scientific">Setaria italica</name>
    <name type="common">Foxtail millet</name>
    <name type="synonym">Panicum italicum</name>
    <dbReference type="NCBI Taxonomy" id="4555"/>
    <lineage>
        <taxon>Eukaryota</taxon>
        <taxon>Viridiplantae</taxon>
        <taxon>Streptophyta</taxon>
        <taxon>Embryophyta</taxon>
        <taxon>Tracheophyta</taxon>
        <taxon>Spermatophyta</taxon>
        <taxon>Magnoliopsida</taxon>
        <taxon>Liliopsida</taxon>
        <taxon>Poales</taxon>
        <taxon>Poaceae</taxon>
        <taxon>PACMAD clade</taxon>
        <taxon>Panicoideae</taxon>
        <taxon>Panicodae</taxon>
        <taxon>Paniceae</taxon>
        <taxon>Cenchrinae</taxon>
        <taxon>Setaria</taxon>
    </lineage>
</organism>
<proteinExistence type="predicted"/>
<reference evidence="1" key="1">
    <citation type="journal article" date="2012" name="Nat. Biotechnol.">
        <title>Reference genome sequence of the model plant Setaria.</title>
        <authorList>
            <person name="Bennetzen J.L."/>
            <person name="Schmutz J."/>
            <person name="Wang H."/>
            <person name="Percifield R."/>
            <person name="Hawkins J."/>
            <person name="Pontaroli A.C."/>
            <person name="Estep M."/>
            <person name="Feng L."/>
            <person name="Vaughn J.N."/>
            <person name="Grimwood J."/>
            <person name="Jenkins J."/>
            <person name="Barry K."/>
            <person name="Lindquist E."/>
            <person name="Hellsten U."/>
            <person name="Deshpande S."/>
            <person name="Wang X."/>
            <person name="Wu X."/>
            <person name="Mitros T."/>
            <person name="Triplett J."/>
            <person name="Yang X."/>
            <person name="Ye C.Y."/>
            <person name="Mauro-Herrera M."/>
            <person name="Wang L."/>
            <person name="Li P."/>
            <person name="Sharma M."/>
            <person name="Sharma R."/>
            <person name="Ronald P.C."/>
            <person name="Panaud O."/>
            <person name="Kellogg E.A."/>
            <person name="Brutnell T.P."/>
            <person name="Doust A.N."/>
            <person name="Tuskan G.A."/>
            <person name="Rokhsar D."/>
            <person name="Devos K.M."/>
        </authorList>
    </citation>
    <scope>NUCLEOTIDE SEQUENCE [LARGE SCALE GENOMIC DNA]</scope>
    <source>
        <strain evidence="1">Yugu1</strain>
    </source>
</reference>
<evidence type="ECO:0000313" key="1">
    <source>
        <dbReference type="EMBL" id="RCV23668.1"/>
    </source>
</evidence>
<reference evidence="1" key="2">
    <citation type="submission" date="2015-07" db="EMBL/GenBank/DDBJ databases">
        <authorList>
            <person name="Noorani M."/>
        </authorList>
    </citation>
    <scope>NUCLEOTIDE SEQUENCE</scope>
    <source>
        <strain evidence="1">Yugu1</strain>
    </source>
</reference>
<accession>A0A368R0T9</accession>